<comment type="caution">
    <text evidence="2">The sequence shown here is derived from an EMBL/GenBank/DDBJ whole genome shotgun (WGS) entry which is preliminary data.</text>
</comment>
<evidence type="ECO:0000313" key="2">
    <source>
        <dbReference type="EMBL" id="OGY16270.1"/>
    </source>
</evidence>
<dbReference type="EMBL" id="MHCI01000018">
    <property type="protein sequence ID" value="OGY16270.1"/>
    <property type="molecule type" value="Genomic_DNA"/>
</dbReference>
<name>A0A1G1VLJ5_9BACT</name>
<sequence>MKTSEPILFDTNVLVYNQDQDSKFFAQAAVYHDKALSGKINAMVSSQNLLELVAVITNPGRITRPLTQKQVSLEVEKYLSSSSFTVIYPNDQTMTFFTKLLKRYRLKNSRQTFDLLLVATMLSNGIRKILTANIQDFKLFKEINVVNLYLE</sequence>
<protein>
    <recommendedName>
        <fullName evidence="1">PIN domain-containing protein</fullName>
    </recommendedName>
</protein>
<dbReference type="Gene3D" id="3.40.50.1010">
    <property type="entry name" value="5'-nuclease"/>
    <property type="match status" value="1"/>
</dbReference>
<dbReference type="AlphaFoldDB" id="A0A1G1VLJ5"/>
<gene>
    <name evidence="2" type="ORF">A2785_01615</name>
</gene>
<feature type="domain" description="PIN" evidence="1">
    <location>
        <begin position="7"/>
        <end position="134"/>
    </location>
</feature>
<dbReference type="SUPFAM" id="SSF88723">
    <property type="entry name" value="PIN domain-like"/>
    <property type="match status" value="1"/>
</dbReference>
<dbReference type="Proteomes" id="UP000179069">
    <property type="component" value="Unassembled WGS sequence"/>
</dbReference>
<dbReference type="Pfam" id="PF01850">
    <property type="entry name" value="PIN"/>
    <property type="match status" value="1"/>
</dbReference>
<reference evidence="2 3" key="1">
    <citation type="journal article" date="2016" name="Nat. Commun.">
        <title>Thousands of microbial genomes shed light on interconnected biogeochemical processes in an aquifer system.</title>
        <authorList>
            <person name="Anantharaman K."/>
            <person name="Brown C.T."/>
            <person name="Hug L.A."/>
            <person name="Sharon I."/>
            <person name="Castelle C.J."/>
            <person name="Probst A.J."/>
            <person name="Thomas B.C."/>
            <person name="Singh A."/>
            <person name="Wilkins M.J."/>
            <person name="Karaoz U."/>
            <person name="Brodie E.L."/>
            <person name="Williams K.H."/>
            <person name="Hubbard S.S."/>
            <person name="Banfield J.F."/>
        </authorList>
    </citation>
    <scope>NUCLEOTIDE SEQUENCE [LARGE SCALE GENOMIC DNA]</scope>
</reference>
<organism evidence="2 3">
    <name type="scientific">Candidatus Chisholmbacteria bacterium RIFCSPHIGHO2_01_FULL_49_18</name>
    <dbReference type="NCBI Taxonomy" id="1797590"/>
    <lineage>
        <taxon>Bacteria</taxon>
        <taxon>Candidatus Chisholmiibacteriota</taxon>
    </lineage>
</organism>
<evidence type="ECO:0000313" key="3">
    <source>
        <dbReference type="Proteomes" id="UP000179069"/>
    </source>
</evidence>
<accession>A0A1G1VLJ5</accession>
<dbReference type="InterPro" id="IPR029060">
    <property type="entry name" value="PIN-like_dom_sf"/>
</dbReference>
<evidence type="ECO:0000259" key="1">
    <source>
        <dbReference type="Pfam" id="PF01850"/>
    </source>
</evidence>
<dbReference type="InterPro" id="IPR002716">
    <property type="entry name" value="PIN_dom"/>
</dbReference>
<proteinExistence type="predicted"/>